<keyword evidence="4" id="KW-1185">Reference proteome</keyword>
<keyword evidence="1" id="KW-0812">Transmembrane</keyword>
<dbReference type="InterPro" id="IPR058581">
    <property type="entry name" value="TM_HPP"/>
</dbReference>
<dbReference type="PANTHER" id="PTHR33741:SF5">
    <property type="entry name" value="TRANSMEMBRANE PROTEIN DDB_G0269096-RELATED"/>
    <property type="match status" value="1"/>
</dbReference>
<comment type="caution">
    <text evidence="3">The sequence shown here is derived from an EMBL/GenBank/DDBJ whole genome shotgun (WGS) entry which is preliminary data.</text>
</comment>
<dbReference type="EMBL" id="JBIGHX010000001">
    <property type="protein sequence ID" value="MFG6460469.1"/>
    <property type="molecule type" value="Genomic_DNA"/>
</dbReference>
<evidence type="ECO:0000259" key="2">
    <source>
        <dbReference type="Pfam" id="PF04982"/>
    </source>
</evidence>
<evidence type="ECO:0000313" key="3">
    <source>
        <dbReference type="EMBL" id="MFG6460469.1"/>
    </source>
</evidence>
<reference evidence="3 4" key="1">
    <citation type="submission" date="2024-08" db="EMBL/GenBank/DDBJ databases">
        <authorList>
            <person name="Lu H."/>
        </authorList>
    </citation>
    <scope>NUCLEOTIDE SEQUENCE [LARGE SCALE GENOMIC DNA]</scope>
    <source>
        <strain evidence="3 4">DXS20W</strain>
    </source>
</reference>
<feature type="transmembrane region" description="Helical" evidence="1">
    <location>
        <begin position="42"/>
        <end position="62"/>
    </location>
</feature>
<evidence type="ECO:0000256" key="1">
    <source>
        <dbReference type="SAM" id="Phobius"/>
    </source>
</evidence>
<feature type="transmembrane region" description="Helical" evidence="1">
    <location>
        <begin position="68"/>
        <end position="85"/>
    </location>
</feature>
<keyword evidence="1" id="KW-0472">Membrane</keyword>
<dbReference type="RefSeq" id="WP_394509280.1">
    <property type="nucleotide sequence ID" value="NZ_JBIGHX010000001.1"/>
</dbReference>
<dbReference type="InterPro" id="IPR007065">
    <property type="entry name" value="HPP"/>
</dbReference>
<protein>
    <submittedName>
        <fullName evidence="3">HPP family protein</fullName>
    </submittedName>
</protein>
<feature type="transmembrane region" description="Helical" evidence="1">
    <location>
        <begin position="120"/>
        <end position="137"/>
    </location>
</feature>
<feature type="transmembrane region" description="Helical" evidence="1">
    <location>
        <begin position="97"/>
        <end position="114"/>
    </location>
</feature>
<sequence length="192" mass="20358">MTDIAPGGLARTAANRASWSAYPPPAALAQAAITRREGPPRFTPVAGVFACLGVFTVIAVLAYSSFNLGVLLALGSFGSTAVMMFTFPEIHFSQPRSVVGGHVICTAVGLAALALWGPAWWALATAAAVSVALMMLARCMHPPAGSNPIIVFLVAPKWSFLFFPTLAGALTMVAVAVLYHRACRREYPVYWY</sequence>
<dbReference type="PANTHER" id="PTHR33741">
    <property type="entry name" value="TRANSMEMBRANE PROTEIN DDB_G0269096-RELATED"/>
    <property type="match status" value="1"/>
</dbReference>
<feature type="domain" description="HPP transmembrane region" evidence="2">
    <location>
        <begin position="41"/>
        <end position="188"/>
    </location>
</feature>
<proteinExistence type="predicted"/>
<keyword evidence="1" id="KW-1133">Transmembrane helix</keyword>
<dbReference type="Proteomes" id="UP001606302">
    <property type="component" value="Unassembled WGS sequence"/>
</dbReference>
<gene>
    <name evidence="3" type="ORF">ACG04Q_02725</name>
</gene>
<evidence type="ECO:0000313" key="4">
    <source>
        <dbReference type="Proteomes" id="UP001606302"/>
    </source>
</evidence>
<dbReference type="Pfam" id="PF04982">
    <property type="entry name" value="TM_HPP"/>
    <property type="match status" value="1"/>
</dbReference>
<name>A0ABW7GEU7_9BURK</name>
<accession>A0ABW7GEU7</accession>
<feature type="transmembrane region" description="Helical" evidence="1">
    <location>
        <begin position="158"/>
        <end position="179"/>
    </location>
</feature>
<organism evidence="3 4">
    <name type="scientific">Pelomonas lactea</name>
    <dbReference type="NCBI Taxonomy" id="3299030"/>
    <lineage>
        <taxon>Bacteria</taxon>
        <taxon>Pseudomonadati</taxon>
        <taxon>Pseudomonadota</taxon>
        <taxon>Betaproteobacteria</taxon>
        <taxon>Burkholderiales</taxon>
        <taxon>Sphaerotilaceae</taxon>
        <taxon>Roseateles</taxon>
    </lineage>
</organism>